<dbReference type="InterPro" id="IPR002677">
    <property type="entry name" value="Ribosomal_bL32"/>
</dbReference>
<dbReference type="InterPro" id="IPR044957">
    <property type="entry name" value="Ribosomal_bL32_bact"/>
</dbReference>
<dbReference type="InterPro" id="IPR003772">
    <property type="entry name" value="YceD"/>
</dbReference>
<dbReference type="EMBL" id="BLPF01000001">
    <property type="protein sequence ID" value="GFJ78157.1"/>
    <property type="molecule type" value="Genomic_DNA"/>
</dbReference>
<gene>
    <name evidence="5" type="primary">rpmF</name>
    <name evidence="6" type="ORF">Phou_023370</name>
</gene>
<dbReference type="HAMAP" id="MF_00340">
    <property type="entry name" value="Ribosomal_bL32"/>
    <property type="match status" value="1"/>
</dbReference>
<comment type="similarity">
    <text evidence="1 5">Belongs to the bacterial ribosomal protein bL32 family.</text>
</comment>
<dbReference type="Pfam" id="PF02620">
    <property type="entry name" value="YceD"/>
    <property type="match status" value="1"/>
</dbReference>
<protein>
    <recommendedName>
        <fullName evidence="4 5">Large ribosomal subunit protein bL32</fullName>
    </recommendedName>
</protein>
<evidence type="ECO:0000313" key="7">
    <source>
        <dbReference type="Proteomes" id="UP000482800"/>
    </source>
</evidence>
<dbReference type="PANTHER" id="PTHR35534:SF1">
    <property type="entry name" value="LARGE RIBOSOMAL SUBUNIT PROTEIN BL32"/>
    <property type="match status" value="1"/>
</dbReference>
<dbReference type="NCBIfam" id="TIGR01031">
    <property type="entry name" value="rpmF_bact"/>
    <property type="match status" value="1"/>
</dbReference>
<dbReference type="GO" id="GO:0015934">
    <property type="term" value="C:large ribosomal subunit"/>
    <property type="evidence" value="ECO:0007669"/>
    <property type="project" value="InterPro"/>
</dbReference>
<dbReference type="Pfam" id="PF01783">
    <property type="entry name" value="Ribosomal_L32p"/>
    <property type="match status" value="1"/>
</dbReference>
<evidence type="ECO:0000256" key="1">
    <source>
        <dbReference type="ARBA" id="ARBA00008560"/>
    </source>
</evidence>
<dbReference type="PANTHER" id="PTHR35534">
    <property type="entry name" value="50S RIBOSOMAL PROTEIN L32"/>
    <property type="match status" value="1"/>
</dbReference>
<sequence>MPAPADLGLELIRVPDGADLTLDLRMESVSEGVLVSGTASAPTAGECGRCLRPISDSVVVPIQELYAYEHSTTDETTDEDEVGRLQGDLVDLEPALRDAVVLALPVTPLCRDDCPGLCPSVGCTGTSCRLATATSRSTPVGGPDSIAPERGVGTVAVPKRKMSRSNTRSRRAQWKATAVATVACPQCRSPKLPHAACTVCGTYNGRQVLEV</sequence>
<evidence type="ECO:0000256" key="3">
    <source>
        <dbReference type="ARBA" id="ARBA00023274"/>
    </source>
</evidence>
<evidence type="ECO:0000256" key="4">
    <source>
        <dbReference type="ARBA" id="ARBA00035178"/>
    </source>
</evidence>
<keyword evidence="2 5" id="KW-0689">Ribosomal protein</keyword>
<keyword evidence="3 5" id="KW-0687">Ribonucleoprotein</keyword>
<dbReference type="SUPFAM" id="SSF57829">
    <property type="entry name" value="Zn-binding ribosomal proteins"/>
    <property type="match status" value="1"/>
</dbReference>
<evidence type="ECO:0000313" key="6">
    <source>
        <dbReference type="EMBL" id="GFJ78157.1"/>
    </source>
</evidence>
<dbReference type="Proteomes" id="UP000482800">
    <property type="component" value="Unassembled WGS sequence"/>
</dbReference>
<keyword evidence="7" id="KW-1185">Reference proteome</keyword>
<name>A0A6V8K8R6_9ACTN</name>
<dbReference type="GO" id="GO:0006412">
    <property type="term" value="P:translation"/>
    <property type="evidence" value="ECO:0007669"/>
    <property type="project" value="UniProtKB-UniRule"/>
</dbReference>
<dbReference type="InterPro" id="IPR011332">
    <property type="entry name" value="Ribosomal_zn-bd"/>
</dbReference>
<evidence type="ECO:0000256" key="2">
    <source>
        <dbReference type="ARBA" id="ARBA00022980"/>
    </source>
</evidence>
<reference evidence="6 7" key="1">
    <citation type="submission" date="2020-03" db="EMBL/GenBank/DDBJ databases">
        <title>Whole genome shotgun sequence of Phytohabitans houttuyneae NBRC 108639.</title>
        <authorList>
            <person name="Komaki H."/>
            <person name="Tamura T."/>
        </authorList>
    </citation>
    <scope>NUCLEOTIDE SEQUENCE [LARGE SCALE GENOMIC DNA]</scope>
    <source>
        <strain evidence="6 7">NBRC 108639</strain>
    </source>
</reference>
<comment type="caution">
    <text evidence="6">The sequence shown here is derived from an EMBL/GenBank/DDBJ whole genome shotgun (WGS) entry which is preliminary data.</text>
</comment>
<accession>A0A6V8K8R6</accession>
<dbReference type="AlphaFoldDB" id="A0A6V8K8R6"/>
<dbReference type="GO" id="GO:0003735">
    <property type="term" value="F:structural constituent of ribosome"/>
    <property type="evidence" value="ECO:0007669"/>
    <property type="project" value="InterPro"/>
</dbReference>
<evidence type="ECO:0000256" key="5">
    <source>
        <dbReference type="HAMAP-Rule" id="MF_00340"/>
    </source>
</evidence>
<reference evidence="6 7" key="2">
    <citation type="submission" date="2020-03" db="EMBL/GenBank/DDBJ databases">
        <authorList>
            <person name="Ichikawa N."/>
            <person name="Kimura A."/>
            <person name="Kitahashi Y."/>
            <person name="Uohara A."/>
        </authorList>
    </citation>
    <scope>NUCLEOTIDE SEQUENCE [LARGE SCALE GENOMIC DNA]</scope>
    <source>
        <strain evidence="6 7">NBRC 108639</strain>
    </source>
</reference>
<proteinExistence type="inferred from homology"/>
<organism evidence="6 7">
    <name type="scientific">Phytohabitans houttuyneae</name>
    <dbReference type="NCBI Taxonomy" id="1076126"/>
    <lineage>
        <taxon>Bacteria</taxon>
        <taxon>Bacillati</taxon>
        <taxon>Actinomycetota</taxon>
        <taxon>Actinomycetes</taxon>
        <taxon>Micromonosporales</taxon>
        <taxon>Micromonosporaceae</taxon>
    </lineage>
</organism>